<accession>A0A395IVX3</accession>
<sequence length="74" mass="8016">MAARTFSRVARPAARQLTAPARRTFVSAINASARPSAARAVVGVSQQQVRGVKTIDFAGTKEKVYERADWPVES</sequence>
<protein>
    <submittedName>
        <fullName evidence="1">Uncharacterized protein</fullName>
    </submittedName>
</protein>
<evidence type="ECO:0000313" key="1">
    <source>
        <dbReference type="EMBL" id="RAL64455.1"/>
    </source>
</evidence>
<comment type="caution">
    <text evidence="1">The sequence shown here is derived from an EMBL/GenBank/DDBJ whole genome shotgun (WGS) entry which is preliminary data.</text>
</comment>
<organism evidence="1 2">
    <name type="scientific">Monilinia fructigena</name>
    <dbReference type="NCBI Taxonomy" id="38457"/>
    <lineage>
        <taxon>Eukaryota</taxon>
        <taxon>Fungi</taxon>
        <taxon>Dikarya</taxon>
        <taxon>Ascomycota</taxon>
        <taxon>Pezizomycotina</taxon>
        <taxon>Leotiomycetes</taxon>
        <taxon>Helotiales</taxon>
        <taxon>Sclerotiniaceae</taxon>
        <taxon>Monilinia</taxon>
    </lineage>
</organism>
<evidence type="ECO:0000313" key="2">
    <source>
        <dbReference type="Proteomes" id="UP000249056"/>
    </source>
</evidence>
<dbReference type="Proteomes" id="UP000249056">
    <property type="component" value="Unassembled WGS sequence"/>
</dbReference>
<reference evidence="1 2" key="1">
    <citation type="submission" date="2018-06" db="EMBL/GenBank/DDBJ databases">
        <title>Genome Sequence of the Brown Rot Fungal Pathogen Monilinia fructigena.</title>
        <authorList>
            <person name="Landi L."/>
            <person name="De Miccolis Angelini R.M."/>
            <person name="Pollastro S."/>
            <person name="Abate D."/>
            <person name="Faretra F."/>
            <person name="Romanazzi G."/>
        </authorList>
    </citation>
    <scope>NUCLEOTIDE SEQUENCE [LARGE SCALE GENOMIC DNA]</scope>
    <source>
        <strain evidence="1 2">Mfrg269</strain>
    </source>
</reference>
<dbReference type="AlphaFoldDB" id="A0A395IVX3"/>
<name>A0A395IVX3_9HELO</name>
<keyword evidence="2" id="KW-1185">Reference proteome</keyword>
<proteinExistence type="predicted"/>
<dbReference type="EMBL" id="QKRW01000014">
    <property type="protein sequence ID" value="RAL64455.1"/>
    <property type="molecule type" value="Genomic_DNA"/>
</dbReference>
<gene>
    <name evidence="1" type="ORF">DID88_001931</name>
</gene>